<evidence type="ECO:0000256" key="4">
    <source>
        <dbReference type="SAM" id="MobiDB-lite"/>
    </source>
</evidence>
<dbReference type="RefSeq" id="WP_306884482.1">
    <property type="nucleotide sequence ID" value="NZ_JAUSUL010000001.1"/>
</dbReference>
<evidence type="ECO:0000313" key="6">
    <source>
        <dbReference type="EMBL" id="MDQ0314697.1"/>
    </source>
</evidence>
<dbReference type="GO" id="GO:0043565">
    <property type="term" value="F:sequence-specific DNA binding"/>
    <property type="evidence" value="ECO:0007669"/>
    <property type="project" value="InterPro"/>
</dbReference>
<dbReference type="Pfam" id="PF12833">
    <property type="entry name" value="HTH_18"/>
    <property type="match status" value="1"/>
</dbReference>
<organism evidence="6 7">
    <name type="scientific">Amorphus orientalis</name>
    <dbReference type="NCBI Taxonomy" id="649198"/>
    <lineage>
        <taxon>Bacteria</taxon>
        <taxon>Pseudomonadati</taxon>
        <taxon>Pseudomonadota</taxon>
        <taxon>Alphaproteobacteria</taxon>
        <taxon>Hyphomicrobiales</taxon>
        <taxon>Amorphaceae</taxon>
        <taxon>Amorphus</taxon>
    </lineage>
</organism>
<dbReference type="InterPro" id="IPR018060">
    <property type="entry name" value="HTH_AraC"/>
</dbReference>
<dbReference type="SMART" id="SM00342">
    <property type="entry name" value="HTH_ARAC"/>
    <property type="match status" value="1"/>
</dbReference>
<proteinExistence type="predicted"/>
<dbReference type="InterPro" id="IPR009057">
    <property type="entry name" value="Homeodomain-like_sf"/>
</dbReference>
<keyword evidence="2 6" id="KW-0238">DNA-binding</keyword>
<keyword evidence="3" id="KW-0804">Transcription</keyword>
<dbReference type="EMBL" id="JAUSUL010000001">
    <property type="protein sequence ID" value="MDQ0314697.1"/>
    <property type="molecule type" value="Genomic_DNA"/>
</dbReference>
<evidence type="ECO:0000256" key="2">
    <source>
        <dbReference type="ARBA" id="ARBA00023125"/>
    </source>
</evidence>
<dbReference type="AlphaFoldDB" id="A0AAE4AS42"/>
<comment type="caution">
    <text evidence="6">The sequence shown here is derived from an EMBL/GenBank/DDBJ whole genome shotgun (WGS) entry which is preliminary data.</text>
</comment>
<feature type="domain" description="HTH araC/xylS-type" evidence="5">
    <location>
        <begin position="178"/>
        <end position="277"/>
    </location>
</feature>
<name>A0AAE4AS42_9HYPH</name>
<protein>
    <submittedName>
        <fullName evidence="6">AraC-like DNA-binding protein</fullName>
    </submittedName>
</protein>
<keyword evidence="1" id="KW-0805">Transcription regulation</keyword>
<dbReference type="InterPro" id="IPR050204">
    <property type="entry name" value="AraC_XylS_family_regulators"/>
</dbReference>
<feature type="region of interest" description="Disordered" evidence="4">
    <location>
        <begin position="1"/>
        <end position="27"/>
    </location>
</feature>
<sequence>MADGVRTDIHDSLGGVPGPVELRRRRPPPDLSAFCSGITFYRERFQGVARQLETATLTVPLIVSFGTPFEIGLGRPPGPEDRIRSFVAGPYAGPVHILSRGEAHCLQIDFTPLGARRVFGLPMDELTGRMVLIDDLDDAGVRTLADRLTDTPDWSRRFDIAERFVIERLGLAAPPVPEIAWAFAALDASHGSARIAALSADLGWSRRHFISRFRTEIGMSPKTVARLLRFAHAQRIARSTGTAWADTAAAAGYADQAHLIRDFREFSGLTPQAWLRTQPR</sequence>
<keyword evidence="7" id="KW-1185">Reference proteome</keyword>
<evidence type="ECO:0000256" key="3">
    <source>
        <dbReference type="ARBA" id="ARBA00023163"/>
    </source>
</evidence>
<dbReference type="PANTHER" id="PTHR46796">
    <property type="entry name" value="HTH-TYPE TRANSCRIPTIONAL ACTIVATOR RHAS-RELATED"/>
    <property type="match status" value="1"/>
</dbReference>
<dbReference type="PANTHER" id="PTHR46796:SF15">
    <property type="entry name" value="BLL1074 PROTEIN"/>
    <property type="match status" value="1"/>
</dbReference>
<accession>A0AAE4AS42</accession>
<dbReference type="GO" id="GO:0003700">
    <property type="term" value="F:DNA-binding transcription factor activity"/>
    <property type="evidence" value="ECO:0007669"/>
    <property type="project" value="InterPro"/>
</dbReference>
<dbReference type="PROSITE" id="PS01124">
    <property type="entry name" value="HTH_ARAC_FAMILY_2"/>
    <property type="match status" value="1"/>
</dbReference>
<evidence type="ECO:0000256" key="1">
    <source>
        <dbReference type="ARBA" id="ARBA00023015"/>
    </source>
</evidence>
<reference evidence="6" key="1">
    <citation type="submission" date="2023-07" db="EMBL/GenBank/DDBJ databases">
        <title>Genomic Encyclopedia of Type Strains, Phase IV (KMG-IV): sequencing the most valuable type-strain genomes for metagenomic binning, comparative biology and taxonomic classification.</title>
        <authorList>
            <person name="Goeker M."/>
        </authorList>
    </citation>
    <scope>NUCLEOTIDE SEQUENCE</scope>
    <source>
        <strain evidence="6">DSM 21202</strain>
    </source>
</reference>
<dbReference type="Proteomes" id="UP001229244">
    <property type="component" value="Unassembled WGS sequence"/>
</dbReference>
<dbReference type="SUPFAM" id="SSF46689">
    <property type="entry name" value="Homeodomain-like"/>
    <property type="match status" value="1"/>
</dbReference>
<evidence type="ECO:0000313" key="7">
    <source>
        <dbReference type="Proteomes" id="UP001229244"/>
    </source>
</evidence>
<dbReference type="Gene3D" id="1.10.10.60">
    <property type="entry name" value="Homeodomain-like"/>
    <property type="match status" value="1"/>
</dbReference>
<feature type="compositionally biased region" description="Basic and acidic residues" evidence="4">
    <location>
        <begin position="1"/>
        <end position="11"/>
    </location>
</feature>
<gene>
    <name evidence="6" type="ORF">J2S73_001134</name>
</gene>
<evidence type="ECO:0000259" key="5">
    <source>
        <dbReference type="PROSITE" id="PS01124"/>
    </source>
</evidence>